<dbReference type="AlphaFoldDB" id="A0A972JHV6"/>
<dbReference type="Gene3D" id="2.60.40.1120">
    <property type="entry name" value="Carboxypeptidase-like, regulatory domain"/>
    <property type="match status" value="1"/>
</dbReference>
<keyword evidence="7 11" id="KW-0798">TonB box</keyword>
<reference evidence="14" key="1">
    <citation type="submission" date="2020-02" db="EMBL/GenBank/DDBJ databases">
        <title>Flavobacterium sp. genome.</title>
        <authorList>
            <person name="Jung H.S."/>
            <person name="Baek J.H."/>
            <person name="Jeon C.O."/>
        </authorList>
    </citation>
    <scope>NUCLEOTIDE SEQUENCE</scope>
    <source>
        <strain evidence="14">SE-s28</strain>
    </source>
</reference>
<comment type="similarity">
    <text evidence="10 11">Belongs to the TonB-dependent receptor family.</text>
</comment>
<dbReference type="Pfam" id="PF07715">
    <property type="entry name" value="Plug"/>
    <property type="match status" value="1"/>
</dbReference>
<dbReference type="RefSeq" id="WP_169526540.1">
    <property type="nucleotide sequence ID" value="NZ_JAAMPU010000101.1"/>
</dbReference>
<dbReference type="GO" id="GO:0006826">
    <property type="term" value="P:iron ion transport"/>
    <property type="evidence" value="ECO:0007669"/>
    <property type="project" value="UniProtKB-KW"/>
</dbReference>
<evidence type="ECO:0000256" key="10">
    <source>
        <dbReference type="PROSITE-ProRule" id="PRU01360"/>
    </source>
</evidence>
<dbReference type="InterPro" id="IPR039426">
    <property type="entry name" value="TonB-dep_rcpt-like"/>
</dbReference>
<feature type="domain" description="Secretin/TonB short N-terminal" evidence="13">
    <location>
        <begin position="67"/>
        <end position="118"/>
    </location>
</feature>
<feature type="chain" id="PRO_5036856292" evidence="12">
    <location>
        <begin position="37"/>
        <end position="1087"/>
    </location>
</feature>
<dbReference type="GO" id="GO:0009279">
    <property type="term" value="C:cell outer membrane"/>
    <property type="evidence" value="ECO:0007669"/>
    <property type="project" value="UniProtKB-SubCell"/>
</dbReference>
<dbReference type="SUPFAM" id="SSF49464">
    <property type="entry name" value="Carboxypeptidase regulatory domain-like"/>
    <property type="match status" value="1"/>
</dbReference>
<evidence type="ECO:0000313" key="14">
    <source>
        <dbReference type="EMBL" id="NMH27538.1"/>
    </source>
</evidence>
<evidence type="ECO:0000256" key="8">
    <source>
        <dbReference type="ARBA" id="ARBA00023136"/>
    </source>
</evidence>
<evidence type="ECO:0000256" key="9">
    <source>
        <dbReference type="ARBA" id="ARBA00023237"/>
    </source>
</evidence>
<comment type="subcellular location">
    <subcellularLocation>
        <location evidence="1 10">Cell outer membrane</location>
        <topology evidence="1 10">Multi-pass membrane protein</topology>
    </subcellularLocation>
</comment>
<comment type="caution">
    <text evidence="14">The sequence shown here is derived from an EMBL/GenBank/DDBJ whole genome shotgun (WGS) entry which is preliminary data.</text>
</comment>
<evidence type="ECO:0000256" key="4">
    <source>
        <dbReference type="ARBA" id="ARBA00022496"/>
    </source>
</evidence>
<keyword evidence="2 10" id="KW-0813">Transport</keyword>
<evidence type="ECO:0000256" key="7">
    <source>
        <dbReference type="ARBA" id="ARBA00023077"/>
    </source>
</evidence>
<evidence type="ECO:0000256" key="12">
    <source>
        <dbReference type="SAM" id="SignalP"/>
    </source>
</evidence>
<protein>
    <submittedName>
        <fullName evidence="14">TonB-dependent receptor</fullName>
    </submittedName>
</protein>
<dbReference type="NCBIfam" id="TIGR04057">
    <property type="entry name" value="SusC_RagA_signa"/>
    <property type="match status" value="1"/>
</dbReference>
<keyword evidence="3 10" id="KW-1134">Transmembrane beta strand</keyword>
<keyword evidence="9 10" id="KW-0998">Cell outer membrane</keyword>
<gene>
    <name evidence="14" type="ORF">G6047_05805</name>
</gene>
<keyword evidence="6" id="KW-0408">Iron</keyword>
<dbReference type="Gene3D" id="2.40.170.20">
    <property type="entry name" value="TonB-dependent receptor, beta-barrel domain"/>
    <property type="match status" value="1"/>
</dbReference>
<dbReference type="InterPro" id="IPR011662">
    <property type="entry name" value="Secretin/TonB_short_N"/>
</dbReference>
<evidence type="ECO:0000256" key="5">
    <source>
        <dbReference type="ARBA" id="ARBA00022692"/>
    </source>
</evidence>
<dbReference type="InterPro" id="IPR037066">
    <property type="entry name" value="Plug_dom_sf"/>
</dbReference>
<sequence length="1087" mass="120154">MEKKSEKRRSRPFFHIDLKVKLTTLLLLTCMFNLQASTYAQKNRVTLNVNNVAIEKVIERIQQTTDFRFIYNVNDIDLARTVSISVKEKPVDFVLSQLFSGTGTSFKISDNQIILKKIDVPVNSGWSMLPYPIKGKIVDENGVPLPGATVMDQKTKASAMTDLDGNFELTVETESSIVVVTFIGYENFSFTAGQQPPVIKLKAEVNSLNEVVVVGYGTAKRRDVTGAIGSIQEKDMNKGAITDPLQLIAGKLPGVSVTQTGSEPGTRPSIRIRGVSSLIGGADPLVVVDGIQGDLDFLNTIPPSEIASIDVLKDASATAIYGSRGAPGVLIVTLKKGKAGKTTIEFNATGSFDQIPKKLDMMNADEWWAEAQRVGVPASANHGANTDWYDIMTQNGYTQNYNLSFGGGTDKFSYRAAITAILQEGIVINSNNKRYIGTFQATQKGLDDKLRLTFNMNSGISNTNRMVQTIGRAAFTSNLISQAYVMRPTDPVFNTDGTYFTDPNLFQYLNPYAVAETTIGEGENDNFLGSLKAELDLLPGLTASWFGSWRKTNSMEGFYIPVESTDANAINQKGFANVWNRKQNERLMDMSLTYTKNFGRHTVNLLGLYEWQSQVYTGTYAQARGFINDLTAYHALQLGDASASLPGDVASYKNDRRAISFLGRVNYGFGDRYLLTASLRRDGSTVFGANHKWGNFPAASVAWQVHNESFMKDVKFINEFKIRGGYGETGNQQGLTPLNSIGLVGPYGQTYFGGEPILNFGRNQNPNPDLKWEVKKQTNLGFDFAMFDNRFRGSFDVYRSRTDDLLLTYEVSVNQFEYQFLKTNGGSMENKGLELALAYDIVKTENTRVTLAGNMSLLKNKILSLDATVNGLALNTDYVSWGLNSYLIEGQPLGTFNILHHTGVDDNGKETVLDADGSGPIIDQGNDSPDKFFKGSVLPTYTFSFNPTIQYKNVDFSMLWRGSGGNKIYNGLRATLSYEENIGKSNLLQSAAQDRIYTSPYSSDYWLEDGSFIRLENMTFGYNINFGDFKYLEALRITLVTNNLALFTKYKGLDPELNFSGSQGGGNDNGIYPRTRTVALGLNLKIR</sequence>
<feature type="signal peptide" evidence="12">
    <location>
        <begin position="1"/>
        <end position="36"/>
    </location>
</feature>
<dbReference type="SMART" id="SM00965">
    <property type="entry name" value="STN"/>
    <property type="match status" value="1"/>
</dbReference>
<evidence type="ECO:0000259" key="13">
    <source>
        <dbReference type="SMART" id="SM00965"/>
    </source>
</evidence>
<keyword evidence="14" id="KW-0675">Receptor</keyword>
<evidence type="ECO:0000313" key="15">
    <source>
        <dbReference type="Proteomes" id="UP000712080"/>
    </source>
</evidence>
<evidence type="ECO:0000256" key="11">
    <source>
        <dbReference type="RuleBase" id="RU003357"/>
    </source>
</evidence>
<dbReference type="Gene3D" id="2.170.130.10">
    <property type="entry name" value="TonB-dependent receptor, plug domain"/>
    <property type="match status" value="1"/>
</dbReference>
<dbReference type="InterPro" id="IPR008969">
    <property type="entry name" value="CarboxyPept-like_regulatory"/>
</dbReference>
<dbReference type="EMBL" id="JAAMPU010000101">
    <property type="protein sequence ID" value="NMH27538.1"/>
    <property type="molecule type" value="Genomic_DNA"/>
</dbReference>
<keyword evidence="15" id="KW-1185">Reference proteome</keyword>
<evidence type="ECO:0000256" key="2">
    <source>
        <dbReference type="ARBA" id="ARBA00022448"/>
    </source>
</evidence>
<dbReference type="Pfam" id="PF07660">
    <property type="entry name" value="STN"/>
    <property type="match status" value="1"/>
</dbReference>
<dbReference type="InterPro" id="IPR023996">
    <property type="entry name" value="TonB-dep_OMP_SusC/RagA"/>
</dbReference>
<dbReference type="InterPro" id="IPR000531">
    <property type="entry name" value="Beta-barrel_TonB"/>
</dbReference>
<dbReference type="InterPro" id="IPR012910">
    <property type="entry name" value="Plug_dom"/>
</dbReference>
<keyword evidence="12" id="KW-0732">Signal</keyword>
<dbReference type="Pfam" id="PF00593">
    <property type="entry name" value="TonB_dep_Rec_b-barrel"/>
    <property type="match status" value="1"/>
</dbReference>
<organism evidence="14 15">
    <name type="scientific">Flavobacterium silvaticum</name>
    <dbReference type="NCBI Taxonomy" id="1852020"/>
    <lineage>
        <taxon>Bacteria</taxon>
        <taxon>Pseudomonadati</taxon>
        <taxon>Bacteroidota</taxon>
        <taxon>Flavobacteriia</taxon>
        <taxon>Flavobacteriales</taxon>
        <taxon>Flavobacteriaceae</taxon>
        <taxon>Flavobacterium</taxon>
    </lineage>
</organism>
<dbReference type="PROSITE" id="PS52016">
    <property type="entry name" value="TONB_DEPENDENT_REC_3"/>
    <property type="match status" value="1"/>
</dbReference>
<keyword evidence="4" id="KW-0406">Ion transport</keyword>
<evidence type="ECO:0000256" key="6">
    <source>
        <dbReference type="ARBA" id="ARBA00023004"/>
    </source>
</evidence>
<accession>A0A972JHV6</accession>
<dbReference type="SUPFAM" id="SSF56935">
    <property type="entry name" value="Porins"/>
    <property type="match status" value="1"/>
</dbReference>
<dbReference type="Proteomes" id="UP000712080">
    <property type="component" value="Unassembled WGS sequence"/>
</dbReference>
<name>A0A972JHV6_9FLAO</name>
<evidence type="ECO:0000256" key="1">
    <source>
        <dbReference type="ARBA" id="ARBA00004571"/>
    </source>
</evidence>
<keyword evidence="8 10" id="KW-0472">Membrane</keyword>
<proteinExistence type="inferred from homology"/>
<dbReference type="InterPro" id="IPR023997">
    <property type="entry name" value="TonB-dep_OMP_SusC/RagA_CS"/>
</dbReference>
<keyword evidence="5 10" id="KW-0812">Transmembrane</keyword>
<dbReference type="Pfam" id="PF13715">
    <property type="entry name" value="CarbopepD_reg_2"/>
    <property type="match status" value="1"/>
</dbReference>
<keyword evidence="4" id="KW-0410">Iron transport</keyword>
<evidence type="ECO:0000256" key="3">
    <source>
        <dbReference type="ARBA" id="ARBA00022452"/>
    </source>
</evidence>
<dbReference type="InterPro" id="IPR036942">
    <property type="entry name" value="Beta-barrel_TonB_sf"/>
</dbReference>
<dbReference type="NCBIfam" id="TIGR04056">
    <property type="entry name" value="OMP_RagA_SusC"/>
    <property type="match status" value="1"/>
</dbReference>